<accession>A0A7R8D0T1</accession>
<dbReference type="Proteomes" id="UP000675881">
    <property type="component" value="Chromosome 6"/>
</dbReference>
<feature type="region of interest" description="Disordered" evidence="1">
    <location>
        <begin position="390"/>
        <end position="419"/>
    </location>
</feature>
<keyword evidence="3" id="KW-1185">Reference proteome</keyword>
<proteinExistence type="predicted"/>
<organism evidence="2 3">
    <name type="scientific">Lepeophtheirus salmonis</name>
    <name type="common">Salmon louse</name>
    <name type="synonym">Caligus salmonis</name>
    <dbReference type="NCBI Taxonomy" id="72036"/>
    <lineage>
        <taxon>Eukaryota</taxon>
        <taxon>Metazoa</taxon>
        <taxon>Ecdysozoa</taxon>
        <taxon>Arthropoda</taxon>
        <taxon>Crustacea</taxon>
        <taxon>Multicrustacea</taxon>
        <taxon>Hexanauplia</taxon>
        <taxon>Copepoda</taxon>
        <taxon>Siphonostomatoida</taxon>
        <taxon>Caligidae</taxon>
        <taxon>Lepeophtheirus</taxon>
    </lineage>
</organism>
<reference evidence="2" key="1">
    <citation type="submission" date="2021-02" db="EMBL/GenBank/DDBJ databases">
        <authorList>
            <person name="Bekaert M."/>
        </authorList>
    </citation>
    <scope>NUCLEOTIDE SEQUENCE</scope>
    <source>
        <strain evidence="2">IoA-00</strain>
    </source>
</reference>
<gene>
    <name evidence="2" type="ORF">LSAA_11699</name>
</gene>
<dbReference type="EMBL" id="HG994585">
    <property type="protein sequence ID" value="CAF2985238.1"/>
    <property type="molecule type" value="Genomic_DNA"/>
</dbReference>
<name>A0A7R8D0T1_LEPSM</name>
<feature type="region of interest" description="Disordered" evidence="1">
    <location>
        <begin position="77"/>
        <end position="104"/>
    </location>
</feature>
<evidence type="ECO:0000313" key="3">
    <source>
        <dbReference type="Proteomes" id="UP000675881"/>
    </source>
</evidence>
<sequence length="419" mass="47739">MMAAPGVTRTPSGRIRRIPSDLMKRVRCAYPGCDLAVIPSNFARHWKFKHTDMPQPPIESLTVVRGDNTSETGDVIWPHILKPPPPEPIKTQPTPHLRVDGKERKRARQRNYICPECHRPLIGSNFGRHWASKHPHITQPSLINLEMEALSGGEEDLAPPDPLSITSSPKPTVKKRKVVCRECEMPMINSNFSRHWASRHPHLDMPLLSELEVIDVEVDASPPLKKPHKNPVIHQSHMPITIPYPSDDGDGDHLVQDIEPADEEFEDLEEIEDEDEDVMQSRTNLEYDLIDNDYDEEDIEEVTVEPVHYSNGLSGGDKGGPQFGGGFGGKRHKKVYCPECNMPMLCNNFRRHFHRRHGDIAHRMPSIHSLKLVPDEEYEMAQINKVVPPYNNPPHHHKNKELSSFPEVQTTHLLHTHPQ</sequence>
<evidence type="ECO:0000256" key="1">
    <source>
        <dbReference type="SAM" id="MobiDB-lite"/>
    </source>
</evidence>
<evidence type="ECO:0000313" key="2">
    <source>
        <dbReference type="EMBL" id="CAF2985238.1"/>
    </source>
</evidence>
<protein>
    <submittedName>
        <fullName evidence="2">(salmon louse) hypothetical protein</fullName>
    </submittedName>
</protein>
<dbReference type="AlphaFoldDB" id="A0A7R8D0T1"/>